<reference evidence="1 2" key="1">
    <citation type="submission" date="2008-02" db="EMBL/GenBank/DDBJ databases">
        <title>Complete sequence of Shewanella woodyi ATCC 51908.</title>
        <authorList>
            <consortium name="US DOE Joint Genome Institute"/>
            <person name="Copeland A."/>
            <person name="Lucas S."/>
            <person name="Lapidus A."/>
            <person name="Glavina del Rio T."/>
            <person name="Dalin E."/>
            <person name="Tice H."/>
            <person name="Bruce D."/>
            <person name="Goodwin L."/>
            <person name="Pitluck S."/>
            <person name="Sims D."/>
            <person name="Brettin T."/>
            <person name="Detter J.C."/>
            <person name="Han C."/>
            <person name="Kuske C.R."/>
            <person name="Schmutz J."/>
            <person name="Larimer F."/>
            <person name="Land M."/>
            <person name="Hauser L."/>
            <person name="Kyrpides N."/>
            <person name="Lykidis A."/>
            <person name="Zhao J.-S."/>
            <person name="Richardson P."/>
        </authorList>
    </citation>
    <scope>NUCLEOTIDE SEQUENCE [LARGE SCALE GENOMIC DNA]</scope>
    <source>
        <strain evidence="2">ATCC 51908 / MS32</strain>
    </source>
</reference>
<name>B1KLN8_SHEWM</name>
<sequence>MNSYLVSDKPIIYADMNVFRYLACGDISILEPERFKWVYSYVHLDEIHRNGNQDALEGMTLLKAVEICDVLNQDFQSEGNIVIRDYIDPYLRYEEHLEAISGYEGAADHMVEHLIRSFGADNFKELSETPEQMRNEIERITSIIPDERREDLIEKVSKVSKEMEATIEKHLKNKMPVDKTRSALGVTSENRKAIEKSEFAIDEVWDLISPSIPNVTKNQFFGFEPIPGIEGVQHTQHGAISGAYIVLNMIGISPDKGLAKRDKIKNIMSDGQHAGMASYCNALVSADRGIINKSSCIFLYLKNITNALHFEYQKGYQLSLGVSKT</sequence>
<evidence type="ECO:0000313" key="2">
    <source>
        <dbReference type="Proteomes" id="UP000002168"/>
    </source>
</evidence>
<dbReference type="RefSeq" id="WP_012325671.1">
    <property type="nucleotide sequence ID" value="NC_010506.1"/>
</dbReference>
<gene>
    <name evidence="1" type="ordered locus">Swoo_3064</name>
</gene>
<dbReference type="AlphaFoldDB" id="B1KLN8"/>
<dbReference type="HOGENOM" id="CLU_854990_0_0_6"/>
<keyword evidence="2" id="KW-1185">Reference proteome</keyword>
<evidence type="ECO:0000313" key="1">
    <source>
        <dbReference type="EMBL" id="ACA87335.1"/>
    </source>
</evidence>
<dbReference type="KEGG" id="swd:Swoo_3064"/>
<dbReference type="eggNOG" id="ENOG5032959">
    <property type="taxonomic scope" value="Bacteria"/>
</dbReference>
<organism evidence="1 2">
    <name type="scientific">Shewanella woodyi (strain ATCC 51908 / MS32)</name>
    <dbReference type="NCBI Taxonomy" id="392500"/>
    <lineage>
        <taxon>Bacteria</taxon>
        <taxon>Pseudomonadati</taxon>
        <taxon>Pseudomonadota</taxon>
        <taxon>Gammaproteobacteria</taxon>
        <taxon>Alteromonadales</taxon>
        <taxon>Shewanellaceae</taxon>
        <taxon>Shewanella</taxon>
    </lineage>
</organism>
<dbReference type="Proteomes" id="UP000002168">
    <property type="component" value="Chromosome"/>
</dbReference>
<proteinExistence type="predicted"/>
<accession>B1KLN8</accession>
<dbReference type="EMBL" id="CP000961">
    <property type="protein sequence ID" value="ACA87335.1"/>
    <property type="molecule type" value="Genomic_DNA"/>
</dbReference>
<protein>
    <submittedName>
        <fullName evidence="1">Uncharacterized protein</fullName>
    </submittedName>
</protein>